<keyword evidence="3" id="KW-1185">Reference proteome</keyword>
<dbReference type="AlphaFoldDB" id="A0A4Z1HKQ8"/>
<sequence>MLFRDRLEECASKLHVGRDESMAFKTAIFFLDLMAAHENENLTYRTLEEEGKIFDRTPSSKEPEIKKLENYLCTLNSSFPRYWAVKLQLTYLGHKDKCQMVHKQRTFLEGNAKSSDLKVVYDSILDKLAFRIIANNRRPEDVMFTEKLKDFHQIRRVLTNQGNIDGSKFAFGDIDIEEVECIATRIWGSEVNRQAVHIVPSRISTSEMNLMFVSRRAINPLLGTYDPKNGLILEKQISDAWEACQICVVTCFDEDLMFSTWEFRVMDSNLLKCSHMELGCLFQNIHGCTAKVGSDPRIDCLQFHWFLCLAISKNKNFDQQRIEEELISGKQAWSAVDSTVRVKRVLISLLSDAVGRDLPLEITNWSAYNNRLSNLPEIQELMSRICDVPDATPKSEGGGRVH</sequence>
<organism evidence="2 3">
    <name type="scientific">Botryotinia narcissicola</name>
    <dbReference type="NCBI Taxonomy" id="278944"/>
    <lineage>
        <taxon>Eukaryota</taxon>
        <taxon>Fungi</taxon>
        <taxon>Dikarya</taxon>
        <taxon>Ascomycota</taxon>
        <taxon>Pezizomycotina</taxon>
        <taxon>Leotiomycetes</taxon>
        <taxon>Helotiales</taxon>
        <taxon>Sclerotiniaceae</taxon>
        <taxon>Botryotinia</taxon>
    </lineage>
</organism>
<dbReference type="OrthoDB" id="5386595at2759"/>
<dbReference type="InterPro" id="IPR003615">
    <property type="entry name" value="HNH_nuc"/>
</dbReference>
<dbReference type="Proteomes" id="UP000297452">
    <property type="component" value="Unassembled WGS sequence"/>
</dbReference>
<name>A0A4Z1HKQ8_9HELO</name>
<evidence type="ECO:0000313" key="2">
    <source>
        <dbReference type="EMBL" id="TGO49415.1"/>
    </source>
</evidence>
<reference evidence="2 3" key="1">
    <citation type="submission" date="2017-12" db="EMBL/GenBank/DDBJ databases">
        <title>Comparative genomics of Botrytis spp.</title>
        <authorList>
            <person name="Valero-Jimenez C.A."/>
            <person name="Tapia P."/>
            <person name="Veloso J."/>
            <person name="Silva-Moreno E."/>
            <person name="Staats M."/>
            <person name="Valdes J.H."/>
            <person name="Van Kan J.A.L."/>
        </authorList>
    </citation>
    <scope>NUCLEOTIDE SEQUENCE [LARGE SCALE GENOMIC DNA]</scope>
    <source>
        <strain evidence="2 3">MUCL2120</strain>
    </source>
</reference>
<accession>A0A4Z1HKQ8</accession>
<evidence type="ECO:0000259" key="1">
    <source>
        <dbReference type="Pfam" id="PF13391"/>
    </source>
</evidence>
<comment type="caution">
    <text evidence="2">The sequence shown here is derived from an EMBL/GenBank/DDBJ whole genome shotgun (WGS) entry which is preliminary data.</text>
</comment>
<dbReference type="Pfam" id="PF13391">
    <property type="entry name" value="HNH_2"/>
    <property type="match status" value="1"/>
</dbReference>
<protein>
    <recommendedName>
        <fullName evidence="1">HNH nuclease domain-containing protein</fullName>
    </recommendedName>
</protein>
<feature type="domain" description="HNH nuclease" evidence="1">
    <location>
        <begin position="181"/>
        <end position="249"/>
    </location>
</feature>
<dbReference type="EMBL" id="PQXJ01000432">
    <property type="protein sequence ID" value="TGO49415.1"/>
    <property type="molecule type" value="Genomic_DNA"/>
</dbReference>
<evidence type="ECO:0000313" key="3">
    <source>
        <dbReference type="Proteomes" id="UP000297452"/>
    </source>
</evidence>
<proteinExistence type="predicted"/>
<gene>
    <name evidence="2" type="ORF">BOTNAR_0432g00060</name>
</gene>